<keyword evidence="11" id="KW-1185">Reference proteome</keyword>
<proteinExistence type="inferred from homology"/>
<dbReference type="GO" id="GO:0005886">
    <property type="term" value="C:plasma membrane"/>
    <property type="evidence" value="ECO:0007669"/>
    <property type="project" value="UniProtKB-SubCell"/>
</dbReference>
<dbReference type="InterPro" id="IPR003784">
    <property type="entry name" value="BioY"/>
</dbReference>
<evidence type="ECO:0000256" key="3">
    <source>
        <dbReference type="ARBA" id="ARBA00022448"/>
    </source>
</evidence>
<dbReference type="PANTHER" id="PTHR34295">
    <property type="entry name" value="BIOTIN TRANSPORTER BIOY"/>
    <property type="match status" value="1"/>
</dbReference>
<evidence type="ECO:0000313" key="10">
    <source>
        <dbReference type="EMBL" id="OZI24766.1"/>
    </source>
</evidence>
<feature type="transmembrane region" description="Helical" evidence="9">
    <location>
        <begin position="116"/>
        <end position="139"/>
    </location>
</feature>
<keyword evidence="7 8" id="KW-0472">Membrane</keyword>
<gene>
    <name evidence="10" type="ORF">CAL19_04555</name>
</gene>
<keyword evidence="5 9" id="KW-0812">Transmembrane</keyword>
<dbReference type="EMBL" id="NEVK01000003">
    <property type="protein sequence ID" value="OZI24766.1"/>
    <property type="molecule type" value="Genomic_DNA"/>
</dbReference>
<dbReference type="Proteomes" id="UP000216947">
    <property type="component" value="Unassembled WGS sequence"/>
</dbReference>
<comment type="caution">
    <text evidence="10">The sequence shown here is derived from an EMBL/GenBank/DDBJ whole genome shotgun (WGS) entry which is preliminary data.</text>
</comment>
<dbReference type="AlphaFoldDB" id="A0A261RI99"/>
<feature type="transmembrane region" description="Helical" evidence="9">
    <location>
        <begin position="78"/>
        <end position="104"/>
    </location>
</feature>
<feature type="transmembrane region" description="Helical" evidence="9">
    <location>
        <begin position="53"/>
        <end position="71"/>
    </location>
</feature>
<sequence length="186" mass="18778">MKTRDLVLIALFAALIVVLSLMPPIPLPAIPVPVTLQTLGTMLAGAMLGPVRGGLACLLYLALAAIGLPVLPGGRGGLGVFLGPTGGFLVGMAAGACVTGWLASHAVRAGRPAAAVAGYFLACVAGGIAVVYAVGVPWLAAVTQMPLNKAALAVVAFVPGDLLKAAVASWVAWRVERVWPVLRESP</sequence>
<evidence type="ECO:0000256" key="9">
    <source>
        <dbReference type="SAM" id="Phobius"/>
    </source>
</evidence>
<evidence type="ECO:0000256" key="6">
    <source>
        <dbReference type="ARBA" id="ARBA00022989"/>
    </source>
</evidence>
<protein>
    <recommendedName>
        <fullName evidence="8">Biotin transporter</fullName>
    </recommendedName>
</protein>
<dbReference type="RefSeq" id="WP_026640316.1">
    <property type="nucleotide sequence ID" value="NZ_NEVK01000003.1"/>
</dbReference>
<evidence type="ECO:0000256" key="8">
    <source>
        <dbReference type="PIRNR" id="PIRNR016661"/>
    </source>
</evidence>
<keyword evidence="3 8" id="KW-0813">Transport</keyword>
<evidence type="ECO:0000256" key="7">
    <source>
        <dbReference type="ARBA" id="ARBA00023136"/>
    </source>
</evidence>
<dbReference type="PANTHER" id="PTHR34295:SF4">
    <property type="entry name" value="BIOTIN TRANSPORTER BIOY-RELATED"/>
    <property type="match status" value="1"/>
</dbReference>
<dbReference type="Gene3D" id="1.10.1760.20">
    <property type="match status" value="1"/>
</dbReference>
<comment type="subcellular location">
    <subcellularLocation>
        <location evidence="1 8">Cell membrane</location>
        <topology evidence="1 8">Multi-pass membrane protein</topology>
    </subcellularLocation>
</comment>
<feature type="transmembrane region" description="Helical" evidence="9">
    <location>
        <begin position="151"/>
        <end position="173"/>
    </location>
</feature>
<dbReference type="GO" id="GO:0015225">
    <property type="term" value="F:biotin transmembrane transporter activity"/>
    <property type="evidence" value="ECO:0007669"/>
    <property type="project" value="UniProtKB-UniRule"/>
</dbReference>
<organism evidence="10 11">
    <name type="scientific">Bordetella genomosp. 7</name>
    <dbReference type="NCBI Taxonomy" id="1416805"/>
    <lineage>
        <taxon>Bacteria</taxon>
        <taxon>Pseudomonadati</taxon>
        <taxon>Pseudomonadota</taxon>
        <taxon>Betaproteobacteria</taxon>
        <taxon>Burkholderiales</taxon>
        <taxon>Alcaligenaceae</taxon>
        <taxon>Bordetella</taxon>
    </lineage>
</organism>
<dbReference type="Pfam" id="PF02632">
    <property type="entry name" value="BioY"/>
    <property type="match status" value="1"/>
</dbReference>
<comment type="similarity">
    <text evidence="2 8">Belongs to the BioY family.</text>
</comment>
<evidence type="ECO:0000256" key="2">
    <source>
        <dbReference type="ARBA" id="ARBA00010692"/>
    </source>
</evidence>
<evidence type="ECO:0000313" key="11">
    <source>
        <dbReference type="Proteomes" id="UP000216947"/>
    </source>
</evidence>
<keyword evidence="4 8" id="KW-1003">Cell membrane</keyword>
<name>A0A261RI99_9BORD</name>
<evidence type="ECO:0000256" key="4">
    <source>
        <dbReference type="ARBA" id="ARBA00022475"/>
    </source>
</evidence>
<reference evidence="11" key="1">
    <citation type="submission" date="2017-05" db="EMBL/GenBank/DDBJ databases">
        <title>Complete and WGS of Bordetella genogroups.</title>
        <authorList>
            <person name="Spilker T."/>
            <person name="Lipuma J."/>
        </authorList>
    </citation>
    <scope>NUCLEOTIDE SEQUENCE [LARGE SCALE GENOMIC DNA]</scope>
    <source>
        <strain evidence="11">AU18089</strain>
    </source>
</reference>
<evidence type="ECO:0000256" key="1">
    <source>
        <dbReference type="ARBA" id="ARBA00004651"/>
    </source>
</evidence>
<keyword evidence="6 9" id="KW-1133">Transmembrane helix</keyword>
<accession>A0A261RI99</accession>
<dbReference type="PIRSF" id="PIRSF016661">
    <property type="entry name" value="BioY"/>
    <property type="match status" value="1"/>
</dbReference>
<evidence type="ECO:0000256" key="5">
    <source>
        <dbReference type="ARBA" id="ARBA00022692"/>
    </source>
</evidence>